<dbReference type="RefSeq" id="WP_122148937.1">
    <property type="nucleotide sequence ID" value="NZ_RFFI01000034.1"/>
</dbReference>
<gene>
    <name evidence="1" type="ORF">EBM89_08115</name>
</gene>
<evidence type="ECO:0000313" key="2">
    <source>
        <dbReference type="Proteomes" id="UP000269289"/>
    </source>
</evidence>
<name>A0A3M2JL45_9CELL</name>
<dbReference type="AlphaFoldDB" id="A0A3M2JL45"/>
<protein>
    <submittedName>
        <fullName evidence="1">Uncharacterized protein</fullName>
    </submittedName>
</protein>
<proteinExistence type="predicted"/>
<dbReference type="OrthoDB" id="5244255at2"/>
<accession>A0A3M2JL45</accession>
<evidence type="ECO:0000313" key="1">
    <source>
        <dbReference type="EMBL" id="RMI12590.1"/>
    </source>
</evidence>
<reference evidence="1 2" key="1">
    <citation type="submission" date="2018-10" db="EMBL/GenBank/DDBJ databases">
        <title>Isolation, diversity and antifungal activity of actinobacteria from wheat.</title>
        <authorList>
            <person name="Han C."/>
        </authorList>
    </citation>
    <scope>NUCLEOTIDE SEQUENCE [LARGE SCALE GENOMIC DNA]</scope>
    <source>
        <strain evidence="1 2">NEAU-YY56</strain>
    </source>
</reference>
<dbReference type="Proteomes" id="UP000269289">
    <property type="component" value="Unassembled WGS sequence"/>
</dbReference>
<keyword evidence="2" id="KW-1185">Reference proteome</keyword>
<dbReference type="EMBL" id="RFFI01000034">
    <property type="protein sequence ID" value="RMI12590.1"/>
    <property type="molecule type" value="Genomic_DNA"/>
</dbReference>
<sequence>MSDQTPLPAALEVRELWEGLIGRDVEVATGGPMVDPVLNGGALVGVYVDRLMKLSALVLFDLPLAAHLGASIALVPARTAQTAAEEEQLPSTLAENAAEILNVTAALFNVGDAPHLKLDKWYAPREPLPADVAQWVLAYVRRLDLTVEVPGYGKGTASVLVI</sequence>
<comment type="caution">
    <text evidence="1">The sequence shown here is derived from an EMBL/GenBank/DDBJ whole genome shotgun (WGS) entry which is preliminary data.</text>
</comment>
<organism evidence="1 2">
    <name type="scientific">Cellulomonas triticagri</name>
    <dbReference type="NCBI Taxonomy" id="2483352"/>
    <lineage>
        <taxon>Bacteria</taxon>
        <taxon>Bacillati</taxon>
        <taxon>Actinomycetota</taxon>
        <taxon>Actinomycetes</taxon>
        <taxon>Micrococcales</taxon>
        <taxon>Cellulomonadaceae</taxon>
        <taxon>Cellulomonas</taxon>
    </lineage>
</organism>